<dbReference type="NCBIfam" id="NF006109">
    <property type="entry name" value="PRK08260.1"/>
    <property type="match status" value="1"/>
</dbReference>
<accession>A0A543D0V4</accession>
<reference evidence="2 3" key="1">
    <citation type="submission" date="2019-06" db="EMBL/GenBank/DDBJ databases">
        <title>Sequencing the genomes of 1000 actinobacteria strains.</title>
        <authorList>
            <person name="Klenk H.-P."/>
        </authorList>
    </citation>
    <scope>NUCLEOTIDE SEQUENCE [LARGE SCALE GENOMIC DNA]</scope>
    <source>
        <strain evidence="2 3">DSM 45301</strain>
    </source>
</reference>
<dbReference type="GO" id="GO:0003824">
    <property type="term" value="F:catalytic activity"/>
    <property type="evidence" value="ECO:0007669"/>
    <property type="project" value="UniProtKB-ARBA"/>
</dbReference>
<gene>
    <name evidence="2" type="ORF">FB558_7450</name>
</gene>
<evidence type="ECO:0000313" key="2">
    <source>
        <dbReference type="EMBL" id="TQM02808.1"/>
    </source>
</evidence>
<dbReference type="EMBL" id="VFPA01000006">
    <property type="protein sequence ID" value="TQM02808.1"/>
    <property type="molecule type" value="Genomic_DNA"/>
</dbReference>
<sequence length="305" mass="32106">MTTGTTEFTEITYAVADRIAVVTLHRPDRLNAFTPVMRAELVAAMDRADADDDVRAVVVTGAGRGFCAGADLGAKGDAPFSYAGHRRAAGATSSDDTIDGLPRDGGGVVSLRVAAMAKPVIAAINGAAIGVGITMTLPMDVRIAAEDAKFGFVFARRGIAPEAASSWFLPRLVGISQAMRWTMTGSVFGSDEALRAGLVSEVVPTADVLDRALAVAREVAENTSGVSVAATRRLLWSMLGEASPWEAHRLETHVIAALKQGPDAAEGVAAFLEKRPAAFTARVPHDLPDRVPSWPDRPDRTVHPN</sequence>
<dbReference type="Gene3D" id="1.10.12.10">
    <property type="entry name" value="Lyase 2-enoyl-coa Hydratase, Chain A, domain 2"/>
    <property type="match status" value="1"/>
</dbReference>
<dbReference type="RefSeq" id="WP_246107034.1">
    <property type="nucleotide sequence ID" value="NZ_VFPA01000006.1"/>
</dbReference>
<dbReference type="InterPro" id="IPR001753">
    <property type="entry name" value="Enoyl-CoA_hydra/iso"/>
</dbReference>
<keyword evidence="3" id="KW-1185">Reference proteome</keyword>
<comment type="caution">
    <text evidence="2">The sequence shown here is derived from an EMBL/GenBank/DDBJ whole genome shotgun (WGS) entry which is preliminary data.</text>
</comment>
<dbReference type="AlphaFoldDB" id="A0A543D0V4"/>
<dbReference type="Gene3D" id="3.90.226.10">
    <property type="entry name" value="2-enoyl-CoA Hydratase, Chain A, domain 1"/>
    <property type="match status" value="1"/>
</dbReference>
<evidence type="ECO:0000256" key="1">
    <source>
        <dbReference type="ARBA" id="ARBA00005254"/>
    </source>
</evidence>
<dbReference type="Proteomes" id="UP000315677">
    <property type="component" value="Unassembled WGS sequence"/>
</dbReference>
<dbReference type="InterPro" id="IPR014748">
    <property type="entry name" value="Enoyl-CoA_hydra_C"/>
</dbReference>
<dbReference type="SUPFAM" id="SSF52096">
    <property type="entry name" value="ClpP/crotonase"/>
    <property type="match status" value="1"/>
</dbReference>
<dbReference type="PANTHER" id="PTHR43684:SF4">
    <property type="entry name" value="ENOYL-COA HYDRATASE_ISOMERASE FAMILY PROTEIN (AFU_ORTHOLOGUE AFUA_1G01890)"/>
    <property type="match status" value="1"/>
</dbReference>
<dbReference type="InterPro" id="IPR051053">
    <property type="entry name" value="ECH/Chromodomain_protein"/>
</dbReference>
<dbReference type="Pfam" id="PF00378">
    <property type="entry name" value="ECH_1"/>
    <property type="match status" value="1"/>
</dbReference>
<organism evidence="2 3">
    <name type="scientific">Pseudonocardia kunmingensis</name>
    <dbReference type="NCBI Taxonomy" id="630975"/>
    <lineage>
        <taxon>Bacteria</taxon>
        <taxon>Bacillati</taxon>
        <taxon>Actinomycetota</taxon>
        <taxon>Actinomycetes</taxon>
        <taxon>Pseudonocardiales</taxon>
        <taxon>Pseudonocardiaceae</taxon>
        <taxon>Pseudonocardia</taxon>
    </lineage>
</organism>
<dbReference type="CDD" id="cd06558">
    <property type="entry name" value="crotonase-like"/>
    <property type="match status" value="1"/>
</dbReference>
<evidence type="ECO:0000313" key="3">
    <source>
        <dbReference type="Proteomes" id="UP000315677"/>
    </source>
</evidence>
<dbReference type="InterPro" id="IPR029045">
    <property type="entry name" value="ClpP/crotonase-like_dom_sf"/>
</dbReference>
<dbReference type="PANTHER" id="PTHR43684">
    <property type="match status" value="1"/>
</dbReference>
<protein>
    <submittedName>
        <fullName evidence="2">Enoyl-CoA hydratase/carnithine racemase</fullName>
    </submittedName>
</protein>
<comment type="similarity">
    <text evidence="1">Belongs to the enoyl-CoA hydratase/isomerase family.</text>
</comment>
<name>A0A543D0V4_9PSEU</name>
<proteinExistence type="inferred from homology"/>